<comment type="similarity">
    <text evidence="3">Belongs to the MNN1/MNT family.</text>
</comment>
<dbReference type="GO" id="GO:0000026">
    <property type="term" value="F:alpha-1,2-mannosyltransferase activity"/>
    <property type="evidence" value="ECO:0007669"/>
    <property type="project" value="TreeGrafter"/>
</dbReference>
<dbReference type="RefSeq" id="XP_033685749.1">
    <property type="nucleotide sequence ID" value="XM_033823491.1"/>
</dbReference>
<dbReference type="SUPFAM" id="SSF53448">
    <property type="entry name" value="Nucleotide-diphospho-sugar transferases"/>
    <property type="match status" value="1"/>
</dbReference>
<evidence type="ECO:0000256" key="9">
    <source>
        <dbReference type="ARBA" id="ARBA00023136"/>
    </source>
</evidence>
<dbReference type="InterPro" id="IPR022751">
    <property type="entry name" value="Alpha_mannosyltransferase"/>
</dbReference>
<dbReference type="Pfam" id="PF11051">
    <property type="entry name" value="Mannosyl_trans3"/>
    <property type="match status" value="2"/>
</dbReference>
<name>A0A6A6IJH5_9PLEO</name>
<dbReference type="InterPro" id="IPR029044">
    <property type="entry name" value="Nucleotide-diphossugar_trans"/>
</dbReference>
<dbReference type="PANTHER" id="PTHR31646:SF1">
    <property type="entry name" value="ALPHA-1,2-MANNOSYLTRANSFERASE MNN2"/>
    <property type="match status" value="1"/>
</dbReference>
<evidence type="ECO:0000256" key="8">
    <source>
        <dbReference type="ARBA" id="ARBA00023034"/>
    </source>
</evidence>
<keyword evidence="5" id="KW-0812">Transmembrane</keyword>
<keyword evidence="6" id="KW-0735">Signal-anchor</keyword>
<keyword evidence="8" id="KW-0333">Golgi apparatus</keyword>
<dbReference type="Proteomes" id="UP000800094">
    <property type="component" value="Unassembled WGS sequence"/>
</dbReference>
<keyword evidence="12" id="KW-1185">Reference proteome</keyword>
<feature type="signal peptide" evidence="10">
    <location>
        <begin position="1"/>
        <end position="31"/>
    </location>
</feature>
<dbReference type="GO" id="GO:0046354">
    <property type="term" value="P:mannan biosynthetic process"/>
    <property type="evidence" value="ECO:0007669"/>
    <property type="project" value="TreeGrafter"/>
</dbReference>
<evidence type="ECO:0000256" key="7">
    <source>
        <dbReference type="ARBA" id="ARBA00022989"/>
    </source>
</evidence>
<dbReference type="GeneID" id="54576821"/>
<organism evidence="11 12">
    <name type="scientific">Trematosphaeria pertusa</name>
    <dbReference type="NCBI Taxonomy" id="390896"/>
    <lineage>
        <taxon>Eukaryota</taxon>
        <taxon>Fungi</taxon>
        <taxon>Dikarya</taxon>
        <taxon>Ascomycota</taxon>
        <taxon>Pezizomycotina</taxon>
        <taxon>Dothideomycetes</taxon>
        <taxon>Pleosporomycetidae</taxon>
        <taxon>Pleosporales</taxon>
        <taxon>Massarineae</taxon>
        <taxon>Trematosphaeriaceae</taxon>
        <taxon>Trematosphaeria</taxon>
    </lineage>
</organism>
<protein>
    <submittedName>
        <fullName evidence="11">Glycosyltransferase family 71 protein</fullName>
    </submittedName>
</protein>
<dbReference type="OrthoDB" id="430354at2759"/>
<evidence type="ECO:0000256" key="4">
    <source>
        <dbReference type="ARBA" id="ARBA00022679"/>
    </source>
</evidence>
<keyword evidence="9" id="KW-0472">Membrane</keyword>
<keyword evidence="10" id="KW-0732">Signal</keyword>
<evidence type="ECO:0000256" key="5">
    <source>
        <dbReference type="ARBA" id="ARBA00022692"/>
    </source>
</evidence>
<evidence type="ECO:0000256" key="1">
    <source>
        <dbReference type="ARBA" id="ARBA00004323"/>
    </source>
</evidence>
<dbReference type="PANTHER" id="PTHR31646">
    <property type="entry name" value="ALPHA-1,2-MANNOSYLTRANSFERASE MNN2"/>
    <property type="match status" value="1"/>
</dbReference>
<dbReference type="GO" id="GO:0000139">
    <property type="term" value="C:Golgi membrane"/>
    <property type="evidence" value="ECO:0007669"/>
    <property type="project" value="UniProtKB-SubCell"/>
</dbReference>
<keyword evidence="4 11" id="KW-0808">Transferase</keyword>
<dbReference type="AlphaFoldDB" id="A0A6A6IJH5"/>
<evidence type="ECO:0000256" key="2">
    <source>
        <dbReference type="ARBA" id="ARBA00004922"/>
    </source>
</evidence>
<gene>
    <name evidence="11" type="ORF">BU26DRAFT_423039</name>
</gene>
<comment type="pathway">
    <text evidence="2">Protein modification; protein glycosylation.</text>
</comment>
<evidence type="ECO:0000256" key="10">
    <source>
        <dbReference type="SAM" id="SignalP"/>
    </source>
</evidence>
<evidence type="ECO:0000256" key="3">
    <source>
        <dbReference type="ARBA" id="ARBA00009105"/>
    </source>
</evidence>
<keyword evidence="7" id="KW-1133">Transmembrane helix</keyword>
<evidence type="ECO:0000256" key="6">
    <source>
        <dbReference type="ARBA" id="ARBA00022968"/>
    </source>
</evidence>
<feature type="chain" id="PRO_5025368188" evidence="10">
    <location>
        <begin position="32"/>
        <end position="512"/>
    </location>
</feature>
<comment type="subcellular location">
    <subcellularLocation>
        <location evidence="1">Golgi apparatus membrane</location>
        <topology evidence="1">Single-pass type II membrane protein</topology>
    </subcellularLocation>
</comment>
<reference evidence="11" key="1">
    <citation type="journal article" date="2020" name="Stud. Mycol.">
        <title>101 Dothideomycetes genomes: a test case for predicting lifestyles and emergence of pathogens.</title>
        <authorList>
            <person name="Haridas S."/>
            <person name="Albert R."/>
            <person name="Binder M."/>
            <person name="Bloem J."/>
            <person name="Labutti K."/>
            <person name="Salamov A."/>
            <person name="Andreopoulos B."/>
            <person name="Baker S."/>
            <person name="Barry K."/>
            <person name="Bills G."/>
            <person name="Bluhm B."/>
            <person name="Cannon C."/>
            <person name="Castanera R."/>
            <person name="Culley D."/>
            <person name="Daum C."/>
            <person name="Ezra D."/>
            <person name="Gonzalez J."/>
            <person name="Henrissat B."/>
            <person name="Kuo A."/>
            <person name="Liang C."/>
            <person name="Lipzen A."/>
            <person name="Lutzoni F."/>
            <person name="Magnuson J."/>
            <person name="Mondo S."/>
            <person name="Nolan M."/>
            <person name="Ohm R."/>
            <person name="Pangilinan J."/>
            <person name="Park H.-J."/>
            <person name="Ramirez L."/>
            <person name="Alfaro M."/>
            <person name="Sun H."/>
            <person name="Tritt A."/>
            <person name="Yoshinaga Y."/>
            <person name="Zwiers L.-H."/>
            <person name="Turgeon B."/>
            <person name="Goodwin S."/>
            <person name="Spatafora J."/>
            <person name="Crous P."/>
            <person name="Grigoriev I."/>
        </authorList>
    </citation>
    <scope>NUCLEOTIDE SEQUENCE</scope>
    <source>
        <strain evidence="11">CBS 122368</strain>
    </source>
</reference>
<evidence type="ECO:0000313" key="11">
    <source>
        <dbReference type="EMBL" id="KAF2250745.1"/>
    </source>
</evidence>
<accession>A0A6A6IJH5</accession>
<sequence length="512" mass="57941">MLCWTTALPRLAIPLLLLCCSLFFLSRPALHAPKTPIVHFQVANLTKTSSTFDASVQEFWLSFAASLEDARPQCSPLRSEDGHPPDSYTTFQPLEPTKQRLERLNIIDESETALFRAHYLMRASALRLGPKLPFSAGTTGIVTTANPKYMSIFLVSLRMLRRTGCQLPVEVFISDWSEYNSTLCETVLPSLNARCVVLSEIYSTAKDIAPLDHFQYKIFSILFSSFQNALFLDSDAFPAHDPTTLFLAPPYTTHGLVTWPDLFGDTASSHYYHIAGIPEVPVSTRYSTESGQVLLDKSKHRESLLLMVYYNYYGPSYYYPLLCQGSHGAGDKDTFIHAAMAMGLPWYQVSIGVHALGRDRNGSYAMAGMAQADPALDFQYARPMPSHMHMQDLWQDDDLKHVNPEVEEARDGTRRAPKKPRPFFIHQNMHKPDPKTILAKDNDPLRDVEGQYQRMWGSLRDMVADFGYDVERRLWEVMVEEACREDTGSETCAQISRYVLEVFGYIESLEGP</sequence>
<evidence type="ECO:0000313" key="12">
    <source>
        <dbReference type="Proteomes" id="UP000800094"/>
    </source>
</evidence>
<dbReference type="EMBL" id="ML987193">
    <property type="protein sequence ID" value="KAF2250745.1"/>
    <property type="molecule type" value="Genomic_DNA"/>
</dbReference>
<proteinExistence type="inferred from homology"/>